<dbReference type="RefSeq" id="WP_179216887.1">
    <property type="nucleotide sequence ID" value="NZ_FZOC01000002.1"/>
</dbReference>
<dbReference type="Proteomes" id="UP000198324">
    <property type="component" value="Unassembled WGS sequence"/>
</dbReference>
<organism evidence="2 3">
    <name type="scientific">Humidesulfovibrio mexicanus</name>
    <dbReference type="NCBI Taxonomy" id="147047"/>
    <lineage>
        <taxon>Bacteria</taxon>
        <taxon>Pseudomonadati</taxon>
        <taxon>Thermodesulfobacteriota</taxon>
        <taxon>Desulfovibrionia</taxon>
        <taxon>Desulfovibrionales</taxon>
        <taxon>Desulfovibrionaceae</taxon>
        <taxon>Humidesulfovibrio</taxon>
    </lineage>
</organism>
<feature type="signal peptide" evidence="1">
    <location>
        <begin position="1"/>
        <end position="23"/>
    </location>
</feature>
<accession>A0A238YWA6</accession>
<dbReference type="EMBL" id="FZOC01000002">
    <property type="protein sequence ID" value="SNR75011.1"/>
    <property type="molecule type" value="Genomic_DNA"/>
</dbReference>
<dbReference type="AlphaFoldDB" id="A0A238YWA6"/>
<dbReference type="Pfam" id="PF13801">
    <property type="entry name" value="Metal_resist"/>
    <property type="match status" value="1"/>
</dbReference>
<dbReference type="Gene3D" id="1.20.120.1490">
    <property type="match status" value="1"/>
</dbReference>
<feature type="chain" id="PRO_5012737531" evidence="1">
    <location>
        <begin position="24"/>
        <end position="164"/>
    </location>
</feature>
<proteinExistence type="predicted"/>
<name>A0A238YWA6_9BACT</name>
<keyword evidence="3" id="KW-1185">Reference proteome</keyword>
<gene>
    <name evidence="2" type="ORF">SAMN04488503_1021</name>
</gene>
<evidence type="ECO:0000313" key="3">
    <source>
        <dbReference type="Proteomes" id="UP000198324"/>
    </source>
</evidence>
<dbReference type="InterPro" id="IPR025961">
    <property type="entry name" value="Metal_resist"/>
</dbReference>
<sequence length="164" mass="17405">MKKRIIMLVAVASLLALSAVAFAGPRGGRGAGPAQPALNAEQRATVQKVIEDHQEKLYELREKIWAKHAELQALSNSGKAERSDIQSLVADIAKLREAMHKERLAISTDIEKKTGLKGYGYGYGYHGGYHRGGMSGGMNGGMGYGCGDDCGPGYGGKGYGRGGY</sequence>
<reference evidence="2 3" key="1">
    <citation type="submission" date="2017-06" db="EMBL/GenBank/DDBJ databases">
        <authorList>
            <person name="Kim H.J."/>
            <person name="Triplett B.A."/>
        </authorList>
    </citation>
    <scope>NUCLEOTIDE SEQUENCE [LARGE SCALE GENOMIC DNA]</scope>
    <source>
        <strain evidence="2 3">DSM 13116</strain>
    </source>
</reference>
<keyword evidence="1" id="KW-0732">Signal</keyword>
<protein>
    <submittedName>
        <fullName evidence="2">Zinc resistance-associated protein</fullName>
    </submittedName>
</protein>
<evidence type="ECO:0000256" key="1">
    <source>
        <dbReference type="SAM" id="SignalP"/>
    </source>
</evidence>
<evidence type="ECO:0000313" key="2">
    <source>
        <dbReference type="EMBL" id="SNR75011.1"/>
    </source>
</evidence>